<evidence type="ECO:0000256" key="1">
    <source>
        <dbReference type="ARBA" id="ARBA00004903"/>
    </source>
</evidence>
<dbReference type="GO" id="GO:0070401">
    <property type="term" value="F:NADP+ binding"/>
    <property type="evidence" value="ECO:0007669"/>
    <property type="project" value="UniProtKB-ARBA"/>
</dbReference>
<dbReference type="UniPathway" id="UPA00077">
    <property type="reaction ID" value="UER00158"/>
</dbReference>
<evidence type="ECO:0000313" key="12">
    <source>
        <dbReference type="Proteomes" id="UP000185003"/>
    </source>
</evidence>
<dbReference type="PROSITE" id="PS00075">
    <property type="entry name" value="DHFR_1"/>
    <property type="match status" value="1"/>
</dbReference>
<dbReference type="OrthoDB" id="9804315at2"/>
<dbReference type="InterPro" id="IPR024072">
    <property type="entry name" value="DHFR-like_dom_sf"/>
</dbReference>
<evidence type="ECO:0000259" key="10">
    <source>
        <dbReference type="PROSITE" id="PS51330"/>
    </source>
</evidence>
<comment type="catalytic activity">
    <reaction evidence="8">
        <text>(6S)-5,6,7,8-tetrahydrofolate + NADP(+) = 7,8-dihydrofolate + NADPH + H(+)</text>
        <dbReference type="Rhea" id="RHEA:15009"/>
        <dbReference type="ChEBI" id="CHEBI:15378"/>
        <dbReference type="ChEBI" id="CHEBI:57451"/>
        <dbReference type="ChEBI" id="CHEBI:57453"/>
        <dbReference type="ChEBI" id="CHEBI:57783"/>
        <dbReference type="ChEBI" id="CHEBI:58349"/>
        <dbReference type="EC" id="1.5.1.3"/>
    </reaction>
</comment>
<dbReference type="InterPro" id="IPR012259">
    <property type="entry name" value="DHFR"/>
</dbReference>
<evidence type="ECO:0000256" key="9">
    <source>
        <dbReference type="RuleBase" id="RU004474"/>
    </source>
</evidence>
<evidence type="ECO:0000256" key="4">
    <source>
        <dbReference type="ARBA" id="ARBA00022563"/>
    </source>
</evidence>
<keyword evidence="6 8" id="KW-0560">Oxidoreductase</keyword>
<dbReference type="InterPro" id="IPR001796">
    <property type="entry name" value="DHFR_dom"/>
</dbReference>
<evidence type="ECO:0000256" key="2">
    <source>
        <dbReference type="ARBA" id="ARBA00009539"/>
    </source>
</evidence>
<dbReference type="SUPFAM" id="SSF53597">
    <property type="entry name" value="Dihydrofolate reductase-like"/>
    <property type="match status" value="1"/>
</dbReference>
<gene>
    <name evidence="11" type="ORF">SAMN04488055_0092</name>
</gene>
<accession>A0A1N6D1J6</accession>
<protein>
    <recommendedName>
        <fullName evidence="3 8">Dihydrofolate reductase</fullName>
        <ecNumber evidence="3 8">1.5.1.3</ecNumber>
    </recommendedName>
</protein>
<dbReference type="GO" id="GO:0046452">
    <property type="term" value="P:dihydrofolate metabolic process"/>
    <property type="evidence" value="ECO:0007669"/>
    <property type="project" value="TreeGrafter"/>
</dbReference>
<evidence type="ECO:0000256" key="5">
    <source>
        <dbReference type="ARBA" id="ARBA00022857"/>
    </source>
</evidence>
<feature type="domain" description="DHFR" evidence="10">
    <location>
        <begin position="6"/>
        <end position="166"/>
    </location>
</feature>
<keyword evidence="5 8" id="KW-0521">NADP</keyword>
<dbReference type="PRINTS" id="PR00070">
    <property type="entry name" value="DHFR"/>
</dbReference>
<reference evidence="11 12" key="1">
    <citation type="submission" date="2016-11" db="EMBL/GenBank/DDBJ databases">
        <authorList>
            <person name="Jaros S."/>
            <person name="Januszkiewicz K."/>
            <person name="Wedrychowicz H."/>
        </authorList>
    </citation>
    <scope>NUCLEOTIDE SEQUENCE [LARGE SCALE GENOMIC DNA]</scope>
    <source>
        <strain evidence="11 12">DSM 24787</strain>
    </source>
</reference>
<dbReference type="InterPro" id="IPR017925">
    <property type="entry name" value="DHFR_CS"/>
</dbReference>
<dbReference type="Pfam" id="PF00186">
    <property type="entry name" value="DHFR_1"/>
    <property type="match status" value="1"/>
</dbReference>
<comment type="pathway">
    <text evidence="1 8">Cofactor biosynthesis; tetrahydrofolate biosynthesis; 5,6,7,8-tetrahydrofolate from 7,8-dihydrofolate: step 1/1.</text>
</comment>
<dbReference type="GO" id="GO:0046654">
    <property type="term" value="P:tetrahydrofolate biosynthetic process"/>
    <property type="evidence" value="ECO:0007669"/>
    <property type="project" value="UniProtKB-UniPathway"/>
</dbReference>
<dbReference type="PANTHER" id="PTHR48069">
    <property type="entry name" value="DIHYDROFOLATE REDUCTASE"/>
    <property type="match status" value="1"/>
</dbReference>
<evidence type="ECO:0000313" key="11">
    <source>
        <dbReference type="EMBL" id="SIN64604.1"/>
    </source>
</evidence>
<sequence>MSASPIISIIVAASENNVIGIQNRLPWNLPADLQYFKNTTWAMPIIMGRKTFESMGQPLKGRQNIVITRQKDYTQPGITVVSSIDEAIAEAEKQEVNEIFITGGTEIFLQAFPKVNRIYITRIHAQVEGDAYFPEINKDEWELKQSEPHEADEKNNMPYTFEVWERK</sequence>
<evidence type="ECO:0000256" key="3">
    <source>
        <dbReference type="ARBA" id="ARBA00012856"/>
    </source>
</evidence>
<dbReference type="GO" id="GO:0005829">
    <property type="term" value="C:cytosol"/>
    <property type="evidence" value="ECO:0007669"/>
    <property type="project" value="TreeGrafter"/>
</dbReference>
<dbReference type="PANTHER" id="PTHR48069:SF3">
    <property type="entry name" value="DIHYDROFOLATE REDUCTASE"/>
    <property type="match status" value="1"/>
</dbReference>
<evidence type="ECO:0000256" key="6">
    <source>
        <dbReference type="ARBA" id="ARBA00023002"/>
    </source>
</evidence>
<dbReference type="Gene3D" id="3.40.430.10">
    <property type="entry name" value="Dihydrofolate Reductase, subunit A"/>
    <property type="match status" value="1"/>
</dbReference>
<dbReference type="GO" id="GO:0046655">
    <property type="term" value="P:folic acid metabolic process"/>
    <property type="evidence" value="ECO:0007669"/>
    <property type="project" value="TreeGrafter"/>
</dbReference>
<proteinExistence type="inferred from homology"/>
<organism evidence="11 12">
    <name type="scientific">Chitinophaga niabensis</name>
    <dbReference type="NCBI Taxonomy" id="536979"/>
    <lineage>
        <taxon>Bacteria</taxon>
        <taxon>Pseudomonadati</taxon>
        <taxon>Bacteroidota</taxon>
        <taxon>Chitinophagia</taxon>
        <taxon>Chitinophagales</taxon>
        <taxon>Chitinophagaceae</taxon>
        <taxon>Chitinophaga</taxon>
    </lineage>
</organism>
<evidence type="ECO:0000256" key="7">
    <source>
        <dbReference type="ARBA" id="ARBA00025067"/>
    </source>
</evidence>
<dbReference type="PROSITE" id="PS51330">
    <property type="entry name" value="DHFR_2"/>
    <property type="match status" value="1"/>
</dbReference>
<dbReference type="FunFam" id="3.40.430.10:FF:000001">
    <property type="entry name" value="Dihydrofolate reductase"/>
    <property type="match status" value="1"/>
</dbReference>
<dbReference type="PIRSF" id="PIRSF000194">
    <property type="entry name" value="DHFR"/>
    <property type="match status" value="1"/>
</dbReference>
<dbReference type="EC" id="1.5.1.3" evidence="3 8"/>
<comment type="function">
    <text evidence="7 8">Key enzyme in folate metabolism. Catalyzes an essential reaction for de novo glycine and purine synthesis, and for DNA precursor synthesis.</text>
</comment>
<dbReference type="NCBIfam" id="NF008037">
    <property type="entry name" value="PRK10769.1"/>
    <property type="match status" value="1"/>
</dbReference>
<dbReference type="EMBL" id="FSRA01000001">
    <property type="protein sequence ID" value="SIN64604.1"/>
    <property type="molecule type" value="Genomic_DNA"/>
</dbReference>
<keyword evidence="4 8" id="KW-0554">One-carbon metabolism</keyword>
<dbReference type="STRING" id="536979.SAMN04488055_0092"/>
<evidence type="ECO:0000256" key="8">
    <source>
        <dbReference type="PIRNR" id="PIRNR000194"/>
    </source>
</evidence>
<keyword evidence="12" id="KW-1185">Reference proteome</keyword>
<dbReference type="CDD" id="cd00209">
    <property type="entry name" value="DHFR"/>
    <property type="match status" value="1"/>
</dbReference>
<comment type="similarity">
    <text evidence="2 8 9">Belongs to the dihydrofolate reductase family.</text>
</comment>
<name>A0A1N6D1J6_9BACT</name>
<dbReference type="Proteomes" id="UP000185003">
    <property type="component" value="Unassembled WGS sequence"/>
</dbReference>
<dbReference type="AlphaFoldDB" id="A0A1N6D1J6"/>
<dbReference type="RefSeq" id="WP_074237180.1">
    <property type="nucleotide sequence ID" value="NZ_FSRA01000001.1"/>
</dbReference>
<dbReference type="GO" id="GO:0004146">
    <property type="term" value="F:dihydrofolate reductase activity"/>
    <property type="evidence" value="ECO:0007669"/>
    <property type="project" value="UniProtKB-EC"/>
</dbReference>
<dbReference type="GO" id="GO:0006730">
    <property type="term" value="P:one-carbon metabolic process"/>
    <property type="evidence" value="ECO:0007669"/>
    <property type="project" value="UniProtKB-KW"/>
</dbReference>